<keyword evidence="4 5" id="KW-0472">Membrane</keyword>
<dbReference type="SUPFAM" id="SSF161098">
    <property type="entry name" value="MetI-like"/>
    <property type="match status" value="1"/>
</dbReference>
<evidence type="ECO:0000256" key="2">
    <source>
        <dbReference type="ARBA" id="ARBA00022692"/>
    </source>
</evidence>
<evidence type="ECO:0000256" key="3">
    <source>
        <dbReference type="ARBA" id="ARBA00022989"/>
    </source>
</evidence>
<keyword evidence="2 5" id="KW-0812">Transmembrane</keyword>
<dbReference type="Gene3D" id="1.10.3720.10">
    <property type="entry name" value="MetI-like"/>
    <property type="match status" value="1"/>
</dbReference>
<keyword evidence="3 5" id="KW-1133">Transmembrane helix</keyword>
<organism evidence="6">
    <name type="scientific">marine sediment metagenome</name>
    <dbReference type="NCBI Taxonomy" id="412755"/>
    <lineage>
        <taxon>unclassified sequences</taxon>
        <taxon>metagenomes</taxon>
        <taxon>ecological metagenomes</taxon>
    </lineage>
</organism>
<feature type="transmembrane region" description="Helical" evidence="5">
    <location>
        <begin position="6"/>
        <end position="28"/>
    </location>
</feature>
<comment type="subcellular location">
    <subcellularLocation>
        <location evidence="1">Membrane</location>
        <topology evidence="1">Multi-pass membrane protein</topology>
    </subcellularLocation>
</comment>
<dbReference type="AlphaFoldDB" id="X1C1Z7"/>
<proteinExistence type="predicted"/>
<comment type="caution">
    <text evidence="6">The sequence shown here is derived from an EMBL/GenBank/DDBJ whole genome shotgun (WGS) entry which is preliminary data.</text>
</comment>
<evidence type="ECO:0000313" key="6">
    <source>
        <dbReference type="EMBL" id="GAG87372.1"/>
    </source>
</evidence>
<evidence type="ECO:0008006" key="7">
    <source>
        <dbReference type="Google" id="ProtNLM"/>
    </source>
</evidence>
<evidence type="ECO:0000256" key="1">
    <source>
        <dbReference type="ARBA" id="ARBA00004141"/>
    </source>
</evidence>
<protein>
    <recommendedName>
        <fullName evidence="7">ABC transmembrane type-1 domain-containing protein</fullName>
    </recommendedName>
</protein>
<name>X1C1Z7_9ZZZZ</name>
<evidence type="ECO:0000256" key="4">
    <source>
        <dbReference type="ARBA" id="ARBA00023136"/>
    </source>
</evidence>
<dbReference type="EMBL" id="BART01011619">
    <property type="protein sequence ID" value="GAG87372.1"/>
    <property type="molecule type" value="Genomic_DNA"/>
</dbReference>
<evidence type="ECO:0000256" key="5">
    <source>
        <dbReference type="SAM" id="Phobius"/>
    </source>
</evidence>
<dbReference type="GO" id="GO:0016020">
    <property type="term" value="C:membrane"/>
    <property type="evidence" value="ECO:0007669"/>
    <property type="project" value="UniProtKB-SubCell"/>
</dbReference>
<reference evidence="6" key="1">
    <citation type="journal article" date="2014" name="Front. Microbiol.">
        <title>High frequency of phylogenetically diverse reductive dehalogenase-homologous genes in deep subseafloor sedimentary metagenomes.</title>
        <authorList>
            <person name="Kawai M."/>
            <person name="Futagami T."/>
            <person name="Toyoda A."/>
            <person name="Takaki Y."/>
            <person name="Nishi S."/>
            <person name="Hori S."/>
            <person name="Arai W."/>
            <person name="Tsubouchi T."/>
            <person name="Morono Y."/>
            <person name="Uchiyama I."/>
            <person name="Ito T."/>
            <person name="Fujiyama A."/>
            <person name="Inagaki F."/>
            <person name="Takami H."/>
        </authorList>
    </citation>
    <scope>NUCLEOTIDE SEQUENCE</scope>
    <source>
        <strain evidence="6">Expedition CK06-06</strain>
    </source>
</reference>
<gene>
    <name evidence="6" type="ORF">S01H4_24664</name>
</gene>
<accession>X1C1Z7</accession>
<feature type="non-terminal residue" evidence="6">
    <location>
        <position position="56"/>
    </location>
</feature>
<dbReference type="InterPro" id="IPR035906">
    <property type="entry name" value="MetI-like_sf"/>
</dbReference>
<sequence length="56" mass="6391">MGSKQLIGIVFTLPALLFIIILTAYPIYETFLLSFSKLDLATFNTKYIGWANYKKV</sequence>